<evidence type="ECO:0000256" key="3">
    <source>
        <dbReference type="HAMAP-Rule" id="MF_00023"/>
    </source>
</evidence>
<keyword evidence="2 3" id="KW-0694">RNA-binding</keyword>
<keyword evidence="5" id="KW-1185">Reference proteome</keyword>
<evidence type="ECO:0000313" key="5">
    <source>
        <dbReference type="Proteomes" id="UP000461880"/>
    </source>
</evidence>
<dbReference type="PANTHER" id="PTHR30308:SF2">
    <property type="entry name" value="SSRA-BINDING PROTEIN"/>
    <property type="match status" value="1"/>
</dbReference>
<dbReference type="Gene3D" id="2.40.280.10">
    <property type="match status" value="1"/>
</dbReference>
<dbReference type="GO" id="GO:0003723">
    <property type="term" value="F:RNA binding"/>
    <property type="evidence" value="ECO:0007669"/>
    <property type="project" value="UniProtKB-UniRule"/>
</dbReference>
<dbReference type="Proteomes" id="UP000461880">
    <property type="component" value="Unassembled WGS sequence"/>
</dbReference>
<sequence length="155" mass="18335">MAEKNTGEKNVAVNRRARHDYFLEETYETGIELTGTEIKSVRAGHVQFKDAYISIYKGEAWIKGMHISAYTYGSIFNVDEERDRKLLLHKYEIRKLYDKVRLKGYTLVPVRMYLKNGRAKMEIALAKGKNLYDKRQNQKLRDAKREMEKALKFHR</sequence>
<dbReference type="NCBIfam" id="NF003843">
    <property type="entry name" value="PRK05422.1"/>
    <property type="match status" value="1"/>
</dbReference>
<gene>
    <name evidence="3 4" type="primary">smpB</name>
    <name evidence="4" type="ORF">FYJ51_10420</name>
</gene>
<dbReference type="InterPro" id="IPR000037">
    <property type="entry name" value="SsrA-bd_prot"/>
</dbReference>
<comment type="function">
    <text evidence="3">Required for rescue of stalled ribosomes mediated by trans-translation. Binds to transfer-messenger RNA (tmRNA), required for stable association of tmRNA with ribosomes. tmRNA and SmpB together mimic tRNA shape, replacing the anticodon stem-loop with SmpB. tmRNA is encoded by the ssrA gene; the 2 termini fold to resemble tRNA(Ala) and it encodes a 'tag peptide', a short internal open reading frame. During trans-translation Ala-aminoacylated tmRNA acts like a tRNA, entering the A-site of stalled ribosomes, displacing the stalled mRNA. The ribosome then switches to translate the ORF on the tmRNA; the nascent peptide is terminated with the 'tag peptide' encoded by the tmRNA and targeted for degradation. The ribosome is freed to recommence translation, which seems to be the essential function of trans-translation.</text>
</comment>
<reference evidence="4 5" key="1">
    <citation type="submission" date="2019-08" db="EMBL/GenBank/DDBJ databases">
        <title>In-depth cultivation of the pig gut microbiome towards novel bacterial diversity and tailored functional studies.</title>
        <authorList>
            <person name="Wylensek D."/>
            <person name="Hitch T.C.A."/>
            <person name="Clavel T."/>
        </authorList>
    </citation>
    <scope>NUCLEOTIDE SEQUENCE [LARGE SCALE GENOMIC DNA]</scope>
    <source>
        <strain evidence="4 5">Oil+RF-744-GAM-WT-6</strain>
    </source>
</reference>
<dbReference type="InterPro" id="IPR023620">
    <property type="entry name" value="SmpB"/>
</dbReference>
<evidence type="ECO:0000256" key="1">
    <source>
        <dbReference type="ARBA" id="ARBA00022490"/>
    </source>
</evidence>
<comment type="subcellular location">
    <subcellularLocation>
        <location evidence="3">Cytoplasm</location>
    </subcellularLocation>
    <text evidence="3">The tmRNA-SmpB complex associates with stalled 70S ribosomes.</text>
</comment>
<dbReference type="PANTHER" id="PTHR30308">
    <property type="entry name" value="TMRNA-BINDING COMPONENT OF TRANS-TRANSLATION TAGGING COMPLEX"/>
    <property type="match status" value="1"/>
</dbReference>
<keyword evidence="1 3" id="KW-0963">Cytoplasm</keyword>
<accession>A0A7X2NTM8</accession>
<dbReference type="SUPFAM" id="SSF74982">
    <property type="entry name" value="Small protein B (SmpB)"/>
    <property type="match status" value="1"/>
</dbReference>
<dbReference type="Pfam" id="PF01668">
    <property type="entry name" value="SmpB"/>
    <property type="match status" value="1"/>
</dbReference>
<proteinExistence type="inferred from homology"/>
<dbReference type="GO" id="GO:0005829">
    <property type="term" value="C:cytosol"/>
    <property type="evidence" value="ECO:0007669"/>
    <property type="project" value="TreeGrafter"/>
</dbReference>
<dbReference type="AlphaFoldDB" id="A0A7X2NTM8"/>
<dbReference type="CDD" id="cd09294">
    <property type="entry name" value="SmpB"/>
    <property type="match status" value="1"/>
</dbReference>
<dbReference type="GO" id="GO:0070930">
    <property type="term" value="P:trans-translation-dependent protein tagging"/>
    <property type="evidence" value="ECO:0007669"/>
    <property type="project" value="TreeGrafter"/>
</dbReference>
<dbReference type="HAMAP" id="MF_00023">
    <property type="entry name" value="SmpB"/>
    <property type="match status" value="1"/>
</dbReference>
<organism evidence="4 5">
    <name type="scientific">Stecheria intestinalis</name>
    <dbReference type="NCBI Taxonomy" id="2606630"/>
    <lineage>
        <taxon>Bacteria</taxon>
        <taxon>Bacillati</taxon>
        <taxon>Bacillota</taxon>
        <taxon>Erysipelotrichia</taxon>
        <taxon>Erysipelotrichales</taxon>
        <taxon>Erysipelotrichaceae</taxon>
        <taxon>Stecheria</taxon>
    </lineage>
</organism>
<dbReference type="PROSITE" id="PS01317">
    <property type="entry name" value="SSRP"/>
    <property type="match status" value="1"/>
</dbReference>
<dbReference type="GO" id="GO:0070929">
    <property type="term" value="P:trans-translation"/>
    <property type="evidence" value="ECO:0007669"/>
    <property type="project" value="UniProtKB-UniRule"/>
</dbReference>
<protein>
    <recommendedName>
        <fullName evidence="3">SsrA-binding protein</fullName>
    </recommendedName>
    <alternativeName>
        <fullName evidence="3">Small protein B</fullName>
    </alternativeName>
</protein>
<dbReference type="NCBIfam" id="TIGR00086">
    <property type="entry name" value="smpB"/>
    <property type="match status" value="1"/>
</dbReference>
<dbReference type="RefSeq" id="WP_154505528.1">
    <property type="nucleotide sequence ID" value="NZ_JAQXPC010000042.1"/>
</dbReference>
<evidence type="ECO:0000256" key="2">
    <source>
        <dbReference type="ARBA" id="ARBA00022884"/>
    </source>
</evidence>
<comment type="caution">
    <text evidence="4">The sequence shown here is derived from an EMBL/GenBank/DDBJ whole genome shotgun (WGS) entry which is preliminary data.</text>
</comment>
<dbReference type="InterPro" id="IPR020081">
    <property type="entry name" value="SsrA-bd_prot_CS"/>
</dbReference>
<name>A0A7X2NTM8_9FIRM</name>
<comment type="similarity">
    <text evidence="3">Belongs to the SmpB family.</text>
</comment>
<dbReference type="EMBL" id="VUMN01000027">
    <property type="protein sequence ID" value="MSS59305.1"/>
    <property type="molecule type" value="Genomic_DNA"/>
</dbReference>
<evidence type="ECO:0000313" key="4">
    <source>
        <dbReference type="EMBL" id="MSS59305.1"/>
    </source>
</evidence>